<dbReference type="InterPro" id="IPR012827">
    <property type="entry name" value="Hemerythrin_metal-bd"/>
</dbReference>
<comment type="similarity">
    <text evidence="1">Belongs to the hemerythrin family.</text>
</comment>
<dbReference type="Pfam" id="PF01814">
    <property type="entry name" value="Hemerythrin"/>
    <property type="match status" value="1"/>
</dbReference>
<dbReference type="GO" id="GO:0005506">
    <property type="term" value="F:iron ion binding"/>
    <property type="evidence" value="ECO:0007669"/>
    <property type="project" value="InterPro"/>
</dbReference>
<feature type="domain" description="Hemerythrin-like" evidence="4">
    <location>
        <begin position="20"/>
        <end position="116"/>
    </location>
</feature>
<dbReference type="PANTHER" id="PTHR37164">
    <property type="entry name" value="BACTERIOHEMERYTHRIN"/>
    <property type="match status" value="1"/>
</dbReference>
<evidence type="ECO:0000313" key="7">
    <source>
        <dbReference type="EMBL" id="EFC47558.1"/>
    </source>
</evidence>
<evidence type="ECO:0000313" key="8">
    <source>
        <dbReference type="Proteomes" id="UP000006671"/>
    </source>
</evidence>
<dbReference type="RefSeq" id="XP_002670631.1">
    <property type="nucleotide sequence ID" value="XM_002670585.1"/>
</dbReference>
<name>D2V6E6_NAEGR</name>
<accession>D2V6E6</accession>
<dbReference type="EMBL" id="GG738912">
    <property type="protein sequence ID" value="EFC38044.1"/>
    <property type="molecule type" value="Genomic_DNA"/>
</dbReference>
<dbReference type="Proteomes" id="UP000006671">
    <property type="component" value="Unassembled WGS sequence"/>
</dbReference>
<protein>
    <submittedName>
        <fullName evidence="7">Myohemerythrin</fullName>
    </submittedName>
    <submittedName>
        <fullName evidence="5">Predicted protein</fullName>
    </submittedName>
</protein>
<dbReference type="VEuPathDB" id="AmoebaDB:NAEGRDRAFT_44819"/>
<dbReference type="CDD" id="cd12107">
    <property type="entry name" value="Hemerythrin"/>
    <property type="match status" value="1"/>
</dbReference>
<dbReference type="SMR" id="D2V6E6"/>
<evidence type="ECO:0000256" key="3">
    <source>
        <dbReference type="ARBA" id="ARBA00023004"/>
    </source>
</evidence>
<evidence type="ECO:0000256" key="2">
    <source>
        <dbReference type="ARBA" id="ARBA00022723"/>
    </source>
</evidence>
<dbReference type="GeneID" id="8863412"/>
<evidence type="ECO:0000259" key="4">
    <source>
        <dbReference type="Pfam" id="PF01814"/>
    </source>
</evidence>
<sequence>MSYPIPTPYEWSTTLDIGNAELNEQHKKLFTLINALDAKRSCGTTLKELLDYVVFHFKTEEDLFAKAGWSESASHKETHDKFVQDALALTSVGDAEMQFIKQWLITHICASDMKYKGVI</sequence>
<dbReference type="PANTHER" id="PTHR37164:SF1">
    <property type="entry name" value="BACTERIOHEMERYTHRIN"/>
    <property type="match status" value="1"/>
</dbReference>
<dbReference type="OMA" id="QIEWLDQ"/>
<organism evidence="8">
    <name type="scientific">Naegleria gruberi</name>
    <name type="common">Amoeba</name>
    <dbReference type="NCBI Taxonomy" id="5762"/>
    <lineage>
        <taxon>Eukaryota</taxon>
        <taxon>Discoba</taxon>
        <taxon>Heterolobosea</taxon>
        <taxon>Tetramitia</taxon>
        <taxon>Eutetramitia</taxon>
        <taxon>Vahlkampfiidae</taxon>
        <taxon>Naegleria</taxon>
    </lineage>
</organism>
<dbReference type="NCBIfam" id="NF033749">
    <property type="entry name" value="bact_hemeryth"/>
    <property type="match status" value="1"/>
</dbReference>
<dbReference type="NCBIfam" id="TIGR02481">
    <property type="entry name" value="hemeryth_dom"/>
    <property type="match status" value="1"/>
</dbReference>
<dbReference type="KEGG" id="ngr:NAEGRDRAFT_44819"/>
<reference evidence="7 8" key="1">
    <citation type="journal article" date="2010" name="Cell">
        <title>The genome of Naegleria gruberi illuminates early eukaryotic versatility.</title>
        <authorList>
            <person name="Fritz-Laylin L.K."/>
            <person name="Prochnik S.E."/>
            <person name="Ginger M.L."/>
            <person name="Dacks J.B."/>
            <person name="Carpenter M.L."/>
            <person name="Field M.C."/>
            <person name="Kuo A."/>
            <person name="Paredez A."/>
            <person name="Chapman J."/>
            <person name="Pham J."/>
            <person name="Shu S."/>
            <person name="Neupane R."/>
            <person name="Cipriano M."/>
            <person name="Mancuso J."/>
            <person name="Tu H."/>
            <person name="Salamov A."/>
            <person name="Lindquist E."/>
            <person name="Shapiro H."/>
            <person name="Lucas S."/>
            <person name="Grigoriev I.V."/>
            <person name="Cande W.Z."/>
            <person name="Fulton C."/>
            <person name="Rokhsar D.S."/>
            <person name="Dawson S.C."/>
        </authorList>
    </citation>
    <scope>NUCLEOTIDE SEQUENCE [LARGE SCALE GENOMIC DNA]</scope>
    <source>
        <strain evidence="7 8">NEG-M</strain>
    </source>
</reference>
<keyword evidence="3" id="KW-0408">Iron</keyword>
<keyword evidence="8" id="KW-1185">Reference proteome</keyword>
<evidence type="ECO:0000313" key="5">
    <source>
        <dbReference type="EMBL" id="EFC37887.1"/>
    </source>
</evidence>
<dbReference type="PRINTS" id="PR00186">
    <property type="entry name" value="HEMERYTHRIN"/>
</dbReference>
<dbReference type="InterPro" id="IPR002063">
    <property type="entry name" value="Haemerythrin"/>
</dbReference>
<dbReference type="AlphaFoldDB" id="D2V6E6"/>
<keyword evidence="2" id="KW-0479">Metal-binding</keyword>
<dbReference type="eggNOG" id="ENOG502SW2H">
    <property type="taxonomic scope" value="Eukaryota"/>
</dbReference>
<evidence type="ECO:0000256" key="1">
    <source>
        <dbReference type="ARBA" id="ARBA00010587"/>
    </source>
</evidence>
<dbReference type="OrthoDB" id="10249344at2759"/>
<gene>
    <name evidence="5" type="ORF">NAEGRDRAFT_44819</name>
    <name evidence="6" type="ORF">NAEGRDRAFT_81770</name>
    <name evidence="7" type="ORF">NAEGRDRAFT_83016</name>
</gene>
<dbReference type="SUPFAM" id="SSF47188">
    <property type="entry name" value="Hemerythrin-like"/>
    <property type="match status" value="1"/>
</dbReference>
<proteinExistence type="inferred from homology"/>
<evidence type="ECO:0000313" key="6">
    <source>
        <dbReference type="EMBL" id="EFC38044.1"/>
    </source>
</evidence>
<dbReference type="InterPro" id="IPR012312">
    <property type="entry name" value="Hemerythrin-like"/>
</dbReference>
<dbReference type="EMBL" id="GG738913">
    <property type="protein sequence ID" value="EFC37887.1"/>
    <property type="molecule type" value="Genomic_DNA"/>
</dbReference>
<dbReference type="InterPro" id="IPR050669">
    <property type="entry name" value="Hemerythrin"/>
</dbReference>
<dbReference type="EMBL" id="GG738854">
    <property type="protein sequence ID" value="EFC47558.1"/>
    <property type="molecule type" value="Genomic_DNA"/>
</dbReference>
<dbReference type="InterPro" id="IPR035938">
    <property type="entry name" value="Hemerythrin-like_sf"/>
</dbReference>
<dbReference type="Gene3D" id="1.20.120.50">
    <property type="entry name" value="Hemerythrin-like"/>
    <property type="match status" value="1"/>
</dbReference>